<dbReference type="GO" id="GO:0005886">
    <property type="term" value="C:plasma membrane"/>
    <property type="evidence" value="ECO:0007669"/>
    <property type="project" value="UniProtKB-SubCell"/>
</dbReference>
<dbReference type="Pfam" id="PF00482">
    <property type="entry name" value="T2SSF"/>
    <property type="match status" value="1"/>
</dbReference>
<dbReference type="EMBL" id="LRFC01000011">
    <property type="protein sequence ID" value="KZE67333.1"/>
    <property type="molecule type" value="Genomic_DNA"/>
</dbReference>
<feature type="transmembrane region" description="Helical" evidence="6">
    <location>
        <begin position="131"/>
        <end position="148"/>
    </location>
</feature>
<feature type="transmembrane region" description="Helical" evidence="6">
    <location>
        <begin position="275"/>
        <end position="301"/>
    </location>
</feature>
<feature type="transmembrane region" description="Helical" evidence="6">
    <location>
        <begin position="6"/>
        <end position="26"/>
    </location>
</feature>
<evidence type="ECO:0000256" key="4">
    <source>
        <dbReference type="ARBA" id="ARBA00022989"/>
    </source>
</evidence>
<keyword evidence="9" id="KW-1185">Reference proteome</keyword>
<gene>
    <name evidence="8" type="ORF">AWM68_19640</name>
</gene>
<organism evidence="8 9">
    <name type="scientific">Fictibacillus phosphorivorans</name>
    <dbReference type="NCBI Taxonomy" id="1221500"/>
    <lineage>
        <taxon>Bacteria</taxon>
        <taxon>Bacillati</taxon>
        <taxon>Bacillota</taxon>
        <taxon>Bacilli</taxon>
        <taxon>Bacillales</taxon>
        <taxon>Fictibacillaceae</taxon>
        <taxon>Fictibacillus</taxon>
    </lineage>
</organism>
<proteinExistence type="predicted"/>
<feature type="domain" description="Type II secretion system protein GspF" evidence="7">
    <location>
        <begin position="166"/>
        <end position="291"/>
    </location>
</feature>
<keyword evidence="4 6" id="KW-1133">Transmembrane helix</keyword>
<name>A0A165NR67_9BACL</name>
<dbReference type="InterPro" id="IPR018076">
    <property type="entry name" value="T2SS_GspF_dom"/>
</dbReference>
<evidence type="ECO:0000313" key="9">
    <source>
        <dbReference type="Proteomes" id="UP000076567"/>
    </source>
</evidence>
<accession>A0A165NR67</accession>
<comment type="subcellular location">
    <subcellularLocation>
        <location evidence="1">Cell membrane</location>
        <topology evidence="1">Multi-pass membrane protein</topology>
    </subcellularLocation>
</comment>
<evidence type="ECO:0000313" key="8">
    <source>
        <dbReference type="EMBL" id="KZE67333.1"/>
    </source>
</evidence>
<evidence type="ECO:0000256" key="6">
    <source>
        <dbReference type="SAM" id="Phobius"/>
    </source>
</evidence>
<keyword evidence="5 6" id="KW-0472">Membrane</keyword>
<protein>
    <submittedName>
        <fullName evidence="8">Pilus assembly protein TadB</fullName>
    </submittedName>
</protein>
<reference evidence="9" key="1">
    <citation type="submission" date="2016-01" db="EMBL/GenBank/DDBJ databases">
        <title>Draft genome of Chromobacterium sp. F49.</title>
        <authorList>
            <person name="Hong K.W."/>
        </authorList>
    </citation>
    <scope>NUCLEOTIDE SEQUENCE [LARGE SCALE GENOMIC DNA]</scope>
    <source>
        <strain evidence="9">P7IIIA</strain>
    </source>
</reference>
<dbReference type="RefSeq" id="WP_066239643.1">
    <property type="nucleotide sequence ID" value="NZ_LRFC01000011.1"/>
</dbReference>
<evidence type="ECO:0000256" key="3">
    <source>
        <dbReference type="ARBA" id="ARBA00022692"/>
    </source>
</evidence>
<evidence type="ECO:0000256" key="2">
    <source>
        <dbReference type="ARBA" id="ARBA00022475"/>
    </source>
</evidence>
<dbReference type="PANTHER" id="PTHR35007:SF2">
    <property type="entry name" value="PILUS ASSEMBLE PROTEIN"/>
    <property type="match status" value="1"/>
</dbReference>
<dbReference type="Proteomes" id="UP000076567">
    <property type="component" value="Unassembled WGS sequence"/>
</dbReference>
<evidence type="ECO:0000259" key="7">
    <source>
        <dbReference type="Pfam" id="PF00482"/>
    </source>
</evidence>
<dbReference type="OrthoDB" id="2574794at2"/>
<evidence type="ECO:0000256" key="5">
    <source>
        <dbReference type="ARBA" id="ARBA00023136"/>
    </source>
</evidence>
<evidence type="ECO:0000256" key="1">
    <source>
        <dbReference type="ARBA" id="ARBA00004651"/>
    </source>
</evidence>
<dbReference type="PANTHER" id="PTHR35007">
    <property type="entry name" value="INTEGRAL MEMBRANE PROTEIN-RELATED"/>
    <property type="match status" value="1"/>
</dbReference>
<keyword evidence="3 6" id="KW-0812">Transmembrane</keyword>
<comment type="caution">
    <text evidence="8">The sequence shown here is derived from an EMBL/GenBank/DDBJ whole genome shotgun (WGS) entry which is preliminary data.</text>
</comment>
<keyword evidence="2" id="KW-1003">Cell membrane</keyword>
<feature type="transmembrane region" description="Helical" evidence="6">
    <location>
        <begin position="108"/>
        <end position="125"/>
    </location>
</feature>
<sequence>MDAIIIISVFLLWFLLIIGLYNLYVYQKKKQALIAHVREVTDTYQLNVRKRETTNTKLIKRVLKYADDFSSLGQRINFFSEPHDVEDWLRKAAYPYDLTVERFQGTKMFFTIVGFGAGLLSMLLGLPFSQFGVIVLPLAGYFGAIMWLKNKAKRRQEDLRYDLPDFLDTVSVSLEAGIGLDKTLNEVVKYFQGPINEEFSRFNQEISLGVPREDAYRELLRRNDNPEFQMLIKSLIQGQKLGVPIATTFKSQALDMRVIRRELAKEKAAKASPKVTLITTFIVAPTAIIMIAGLMILNMFFGDDSLFNFL</sequence>
<dbReference type="AlphaFoldDB" id="A0A165NR67"/>